<dbReference type="Gene3D" id="3.20.20.140">
    <property type="entry name" value="Metal-dependent hydrolases"/>
    <property type="match status" value="1"/>
</dbReference>
<feature type="domain" description="Adenosine deaminase" evidence="7">
    <location>
        <begin position="32"/>
        <end position="373"/>
    </location>
</feature>
<comment type="similarity">
    <text evidence="2">Belongs to the metallo-dependent hydrolases superfamily. Adenosine and AMP deaminases family.</text>
</comment>
<evidence type="ECO:0000256" key="3">
    <source>
        <dbReference type="ARBA" id="ARBA00018099"/>
    </source>
</evidence>
<dbReference type="GO" id="GO:0043103">
    <property type="term" value="P:hypoxanthine salvage"/>
    <property type="evidence" value="ECO:0007669"/>
    <property type="project" value="TreeGrafter"/>
</dbReference>
<proteinExistence type="inferred from homology"/>
<evidence type="ECO:0000256" key="5">
    <source>
        <dbReference type="ARBA" id="ARBA00022801"/>
    </source>
</evidence>
<evidence type="ECO:0000256" key="2">
    <source>
        <dbReference type="ARBA" id="ARBA00006676"/>
    </source>
</evidence>
<evidence type="ECO:0000256" key="4">
    <source>
        <dbReference type="ARBA" id="ARBA00022723"/>
    </source>
</evidence>
<name>A0A139IA04_9PEZI</name>
<dbReference type="InterPro" id="IPR006330">
    <property type="entry name" value="Ado/ade_deaminase"/>
</dbReference>
<dbReference type="SMR" id="A0A139IA04"/>
<sequence>MANVKNALPIEARRALRDSLKNTQDEFLLKMPKVELHVHIEGCLGPELKWKISQRNKTPLIHPRTGVAFASLEQLQDSHDTLKPSDEGAMTNSEETLSFFEIYYGGFKVLQTKLDYYDLAMHYFHTASSQNIRYSEIFFDPQGHIQNGTSWPTIMEGFREASKEAEEKLNVKSLWIMCFMRDESLESAMECYGAARPYRDMIVGIGLDSNEDGRPPIFFEKVFEGARKDGFQLTCHCDVGKSYPVEHVRQVLEDIQVDRIDHGLNIVEDRNLMSLVREKGLGMTVCPWSYIRHQPFEEVWGRIRKLFNAGIRISIGSDDPAFMEDTWVVENLRTLKKFCKFTNEDVVKIMRGAMEISWAPPDVKKDMIAELEKVAIEGDHEKQSRS</sequence>
<gene>
    <name evidence="8" type="ORF">AC579_10330</name>
</gene>
<dbReference type="GO" id="GO:0006146">
    <property type="term" value="P:adenine catabolic process"/>
    <property type="evidence" value="ECO:0007669"/>
    <property type="project" value="TreeGrafter"/>
</dbReference>
<protein>
    <recommendedName>
        <fullName evidence="3">Adenosine deaminase</fullName>
    </recommendedName>
</protein>
<keyword evidence="6" id="KW-0862">Zinc</keyword>
<keyword evidence="9" id="KW-1185">Reference proteome</keyword>
<keyword evidence="4" id="KW-0479">Metal-binding</keyword>
<dbReference type="InterPro" id="IPR032466">
    <property type="entry name" value="Metal_Hydrolase"/>
</dbReference>
<keyword evidence="5" id="KW-0378">Hydrolase</keyword>
<evidence type="ECO:0000256" key="6">
    <source>
        <dbReference type="ARBA" id="ARBA00022833"/>
    </source>
</evidence>
<evidence type="ECO:0000256" key="1">
    <source>
        <dbReference type="ARBA" id="ARBA00001947"/>
    </source>
</evidence>
<dbReference type="GO" id="GO:0046872">
    <property type="term" value="F:metal ion binding"/>
    <property type="evidence" value="ECO:0007669"/>
    <property type="project" value="UniProtKB-KW"/>
</dbReference>
<evidence type="ECO:0000313" key="8">
    <source>
        <dbReference type="EMBL" id="KXT11553.1"/>
    </source>
</evidence>
<dbReference type="Proteomes" id="UP000073492">
    <property type="component" value="Unassembled WGS sequence"/>
</dbReference>
<dbReference type="SUPFAM" id="SSF51556">
    <property type="entry name" value="Metallo-dependent hydrolases"/>
    <property type="match status" value="1"/>
</dbReference>
<evidence type="ECO:0000259" key="7">
    <source>
        <dbReference type="Pfam" id="PF00962"/>
    </source>
</evidence>
<evidence type="ECO:0000313" key="9">
    <source>
        <dbReference type="Proteomes" id="UP000073492"/>
    </source>
</evidence>
<dbReference type="PROSITE" id="PS00485">
    <property type="entry name" value="A_DEAMINASE"/>
    <property type="match status" value="1"/>
</dbReference>
<dbReference type="STRING" id="113226.A0A139IA04"/>
<dbReference type="PANTHER" id="PTHR43114">
    <property type="entry name" value="ADENINE DEAMINASE"/>
    <property type="match status" value="1"/>
</dbReference>
<dbReference type="GO" id="GO:0000034">
    <property type="term" value="F:adenine deaminase activity"/>
    <property type="evidence" value="ECO:0007669"/>
    <property type="project" value="TreeGrafter"/>
</dbReference>
<dbReference type="OrthoDB" id="10257301at2759"/>
<dbReference type="InterPro" id="IPR001365">
    <property type="entry name" value="A_deaminase_dom"/>
</dbReference>
<accession>A0A139IA04</accession>
<dbReference type="AlphaFoldDB" id="A0A139IA04"/>
<dbReference type="EMBL" id="LFZO01000194">
    <property type="protein sequence ID" value="KXT11553.1"/>
    <property type="molecule type" value="Genomic_DNA"/>
</dbReference>
<dbReference type="PANTHER" id="PTHR43114:SF7">
    <property type="entry name" value="ADENOSINE DEAMINASE DOMAIN-CONTAINING PROTEIN"/>
    <property type="match status" value="1"/>
</dbReference>
<comment type="cofactor">
    <cofactor evidence="1">
        <name>Zn(2+)</name>
        <dbReference type="ChEBI" id="CHEBI:29105"/>
    </cofactor>
</comment>
<dbReference type="Pfam" id="PF00962">
    <property type="entry name" value="A_deaminase"/>
    <property type="match status" value="1"/>
</dbReference>
<dbReference type="InterPro" id="IPR006650">
    <property type="entry name" value="A/AMP_deam_AS"/>
</dbReference>
<organism evidence="8 9">
    <name type="scientific">Pseudocercospora musae</name>
    <dbReference type="NCBI Taxonomy" id="113226"/>
    <lineage>
        <taxon>Eukaryota</taxon>
        <taxon>Fungi</taxon>
        <taxon>Dikarya</taxon>
        <taxon>Ascomycota</taxon>
        <taxon>Pezizomycotina</taxon>
        <taxon>Dothideomycetes</taxon>
        <taxon>Dothideomycetidae</taxon>
        <taxon>Mycosphaerellales</taxon>
        <taxon>Mycosphaerellaceae</taxon>
        <taxon>Pseudocercospora</taxon>
    </lineage>
</organism>
<dbReference type="GO" id="GO:0009168">
    <property type="term" value="P:purine ribonucleoside monophosphate biosynthetic process"/>
    <property type="evidence" value="ECO:0007669"/>
    <property type="project" value="InterPro"/>
</dbReference>
<dbReference type="GO" id="GO:0005829">
    <property type="term" value="C:cytosol"/>
    <property type="evidence" value="ECO:0007669"/>
    <property type="project" value="TreeGrafter"/>
</dbReference>
<reference evidence="8 9" key="1">
    <citation type="submission" date="2015-07" db="EMBL/GenBank/DDBJ databases">
        <title>Comparative genomics of the Sigatoka disease complex on banana suggests a link between parallel evolutionary changes in Pseudocercospora fijiensis and Pseudocercospora eumusae and increased virulence on the banana host.</title>
        <authorList>
            <person name="Chang T.-C."/>
            <person name="Salvucci A."/>
            <person name="Crous P.W."/>
            <person name="Stergiopoulos I."/>
        </authorList>
    </citation>
    <scope>NUCLEOTIDE SEQUENCE [LARGE SCALE GENOMIC DNA]</scope>
    <source>
        <strain evidence="8 9">CBS 116634</strain>
    </source>
</reference>
<comment type="caution">
    <text evidence="8">The sequence shown here is derived from an EMBL/GenBank/DDBJ whole genome shotgun (WGS) entry which is preliminary data.</text>
</comment>
<dbReference type="NCBIfam" id="TIGR01430">
    <property type="entry name" value="aden_deam"/>
    <property type="match status" value="1"/>
</dbReference>